<sequence length="224" mass="25149">MSFETKEQILDKIMHTPVPVCPHCRQAMKIWEVPPVNFSDGLGWGEPYLFVCFNDECPPFVSGWSHFEEEHGHCASTRCFCYPSSGQFEFMPVFSKVGGTGQIVDEDILAKMEQEKVAIKEGFASLAQAYADKDAKVPLEFLLDACAPGRVRIKAADMLEELGGVDCLEALLNKKFGNRLIKEAVEKTIKAVMERTFTRECPYCAEIVKQRAQVCKHCGKDLTQ</sequence>
<name>A0A1M6SBZ1_9BACT</name>
<dbReference type="EMBL" id="FQZU01000024">
    <property type="protein sequence ID" value="SHK42240.1"/>
    <property type="molecule type" value="Genomic_DNA"/>
</dbReference>
<evidence type="ECO:0000313" key="2">
    <source>
        <dbReference type="EMBL" id="SHK42240.1"/>
    </source>
</evidence>
<dbReference type="InterPro" id="IPR059113">
    <property type="entry name" value="Znf_ribbon"/>
</dbReference>
<dbReference type="Proteomes" id="UP000183994">
    <property type="component" value="Unassembled WGS sequence"/>
</dbReference>
<dbReference type="OrthoDB" id="598068at2"/>
<dbReference type="Pfam" id="PF13248">
    <property type="entry name" value="Zn_ribbon_3"/>
    <property type="match status" value="1"/>
</dbReference>
<evidence type="ECO:0000313" key="3">
    <source>
        <dbReference type="Proteomes" id="UP000183994"/>
    </source>
</evidence>
<organism evidence="2 3">
    <name type="scientific">Desulfatibacillum alkenivorans DSM 16219</name>
    <dbReference type="NCBI Taxonomy" id="1121393"/>
    <lineage>
        <taxon>Bacteria</taxon>
        <taxon>Pseudomonadati</taxon>
        <taxon>Thermodesulfobacteriota</taxon>
        <taxon>Desulfobacteria</taxon>
        <taxon>Desulfobacterales</taxon>
        <taxon>Desulfatibacillaceae</taxon>
        <taxon>Desulfatibacillum</taxon>
    </lineage>
</organism>
<gene>
    <name evidence="2" type="ORF">SAMN02745216_03419</name>
</gene>
<dbReference type="STRING" id="1121393.SAMN02745216_03419"/>
<proteinExistence type="predicted"/>
<accession>A0A1M6SBZ1</accession>
<feature type="domain" description="Putative zinc-ribbon" evidence="1">
    <location>
        <begin position="198"/>
        <end position="222"/>
    </location>
</feature>
<evidence type="ECO:0000259" key="1">
    <source>
        <dbReference type="Pfam" id="PF13248"/>
    </source>
</evidence>
<keyword evidence="3" id="KW-1185">Reference proteome</keyword>
<dbReference type="RefSeq" id="WP_073477470.1">
    <property type="nucleotide sequence ID" value="NZ_FQZU01000024.1"/>
</dbReference>
<protein>
    <submittedName>
        <fullName evidence="2">Zinc-ribbon domain-containing protein</fullName>
    </submittedName>
</protein>
<reference evidence="3" key="1">
    <citation type="submission" date="2016-11" db="EMBL/GenBank/DDBJ databases">
        <authorList>
            <person name="Varghese N."/>
            <person name="Submissions S."/>
        </authorList>
    </citation>
    <scope>NUCLEOTIDE SEQUENCE [LARGE SCALE GENOMIC DNA]</scope>
    <source>
        <strain evidence="3">DSM 16219</strain>
    </source>
</reference>
<dbReference type="AlphaFoldDB" id="A0A1M6SBZ1"/>